<evidence type="ECO:0000313" key="2">
    <source>
        <dbReference type="Proteomes" id="UP000688137"/>
    </source>
</evidence>
<dbReference type="AlphaFoldDB" id="A0A8S1PMS7"/>
<dbReference type="Proteomes" id="UP000688137">
    <property type="component" value="Unassembled WGS sequence"/>
</dbReference>
<organism evidence="1 2">
    <name type="scientific">Paramecium primaurelia</name>
    <dbReference type="NCBI Taxonomy" id="5886"/>
    <lineage>
        <taxon>Eukaryota</taxon>
        <taxon>Sar</taxon>
        <taxon>Alveolata</taxon>
        <taxon>Ciliophora</taxon>
        <taxon>Intramacronucleata</taxon>
        <taxon>Oligohymenophorea</taxon>
        <taxon>Peniculida</taxon>
        <taxon>Parameciidae</taxon>
        <taxon>Paramecium</taxon>
    </lineage>
</organism>
<dbReference type="EMBL" id="CAJJDM010000128">
    <property type="protein sequence ID" value="CAD8104730.1"/>
    <property type="molecule type" value="Genomic_DNA"/>
</dbReference>
<comment type="caution">
    <text evidence="1">The sequence shown here is derived from an EMBL/GenBank/DDBJ whole genome shotgun (WGS) entry which is preliminary data.</text>
</comment>
<gene>
    <name evidence="1" type="ORF">PPRIM_AZ9-3.1.T1250030</name>
</gene>
<reference evidence="1" key="1">
    <citation type="submission" date="2021-01" db="EMBL/GenBank/DDBJ databases">
        <authorList>
            <consortium name="Genoscope - CEA"/>
            <person name="William W."/>
        </authorList>
    </citation>
    <scope>NUCLEOTIDE SEQUENCE</scope>
</reference>
<sequence length="114" mass="12697">MPYLLDPILSATEYQRPKQSGPDIVHHWGIVVTNKSGSYLVHNMPETGTVATPVSNMSNNWKPYQNLKVGDNKTIQGMFQSTGPAAYFPQGFDKYITQGTCLGATELMKLYLAW</sequence>
<dbReference type="OMA" id="KTIQGMF"/>
<name>A0A8S1PMS7_PARPR</name>
<protein>
    <submittedName>
        <fullName evidence="1">Uncharacterized protein</fullName>
    </submittedName>
</protein>
<accession>A0A8S1PMS7</accession>
<evidence type="ECO:0000313" key="1">
    <source>
        <dbReference type="EMBL" id="CAD8104730.1"/>
    </source>
</evidence>
<proteinExistence type="predicted"/>
<keyword evidence="2" id="KW-1185">Reference proteome</keyword>